<protein>
    <submittedName>
        <fullName evidence="2">Uncharacterized protein</fullName>
    </submittedName>
</protein>
<feature type="compositionally biased region" description="Low complexity" evidence="1">
    <location>
        <begin position="18"/>
        <end position="33"/>
    </location>
</feature>
<feature type="region of interest" description="Disordered" evidence="1">
    <location>
        <begin position="1"/>
        <end position="110"/>
    </location>
</feature>
<dbReference type="AlphaFoldDB" id="A0A6J4SAG4"/>
<evidence type="ECO:0000313" key="2">
    <source>
        <dbReference type="EMBL" id="CAA9489191.1"/>
    </source>
</evidence>
<feature type="compositionally biased region" description="Gly residues" evidence="1">
    <location>
        <begin position="49"/>
        <end position="58"/>
    </location>
</feature>
<sequence>EARAKRGWSQAPAGAHSRGFPGRRAARAAGAQARRLRARPRAGRDPRGDAGGARGVGVGRRHLGLQAPALRRAGGALAGPRGGIPRPLRRRLREDRGGGGRRGDEGRGPR</sequence>
<feature type="non-terminal residue" evidence="2">
    <location>
        <position position="1"/>
    </location>
</feature>
<gene>
    <name evidence="2" type="ORF">AVDCRST_MAG05-1772</name>
</gene>
<feature type="compositionally biased region" description="Basic and acidic residues" evidence="1">
    <location>
        <begin position="92"/>
        <end position="110"/>
    </location>
</feature>
<proteinExistence type="predicted"/>
<evidence type="ECO:0000256" key="1">
    <source>
        <dbReference type="SAM" id="MobiDB-lite"/>
    </source>
</evidence>
<name>A0A6J4SAG4_9ACTN</name>
<dbReference type="EMBL" id="CADCVM010000192">
    <property type="protein sequence ID" value="CAA9489191.1"/>
    <property type="molecule type" value="Genomic_DNA"/>
</dbReference>
<organism evidence="2">
    <name type="scientific">uncultured Rubrobacteraceae bacterium</name>
    <dbReference type="NCBI Taxonomy" id="349277"/>
    <lineage>
        <taxon>Bacteria</taxon>
        <taxon>Bacillati</taxon>
        <taxon>Actinomycetota</taxon>
        <taxon>Rubrobacteria</taxon>
        <taxon>Rubrobacterales</taxon>
        <taxon>Rubrobacteraceae</taxon>
        <taxon>environmental samples</taxon>
    </lineage>
</organism>
<feature type="non-terminal residue" evidence="2">
    <location>
        <position position="110"/>
    </location>
</feature>
<accession>A0A6J4SAG4</accession>
<reference evidence="2" key="1">
    <citation type="submission" date="2020-02" db="EMBL/GenBank/DDBJ databases">
        <authorList>
            <person name="Meier V. D."/>
        </authorList>
    </citation>
    <scope>NUCLEOTIDE SEQUENCE</scope>
    <source>
        <strain evidence="2">AVDCRST_MAG05</strain>
    </source>
</reference>
<feature type="compositionally biased region" description="Low complexity" evidence="1">
    <location>
        <begin position="64"/>
        <end position="75"/>
    </location>
</feature>